<dbReference type="EC" id="1.13.11.93" evidence="6"/>
<evidence type="ECO:0000256" key="2">
    <source>
        <dbReference type="ARBA" id="ARBA00022964"/>
    </source>
</evidence>
<name>A0A7W7ZUW5_9BACT</name>
<protein>
    <recommendedName>
        <fullName evidence="6">2-oxoadipate dioxygenase/decarboxylase</fullName>
        <ecNumber evidence="6">1.13.11.93</ecNumber>
    </recommendedName>
    <alternativeName>
        <fullName evidence="7">2-hydroxyglutarate synthase</fullName>
    </alternativeName>
</protein>
<dbReference type="SMART" id="SM01150">
    <property type="entry name" value="DUF1338"/>
    <property type="match status" value="1"/>
</dbReference>
<evidence type="ECO:0000256" key="3">
    <source>
        <dbReference type="ARBA" id="ARBA00023002"/>
    </source>
</evidence>
<keyword evidence="4" id="KW-0408">Iron</keyword>
<evidence type="ECO:0000256" key="1">
    <source>
        <dbReference type="ARBA" id="ARBA00001954"/>
    </source>
</evidence>
<comment type="cofactor">
    <cofactor evidence="1">
        <name>Fe(2+)</name>
        <dbReference type="ChEBI" id="CHEBI:29033"/>
    </cofactor>
</comment>
<gene>
    <name evidence="8" type="ORF">HDF15_004930</name>
</gene>
<evidence type="ECO:0000313" key="8">
    <source>
        <dbReference type="EMBL" id="MBB5066550.1"/>
    </source>
</evidence>
<evidence type="ECO:0000256" key="7">
    <source>
        <dbReference type="ARBA" id="ARBA00035045"/>
    </source>
</evidence>
<dbReference type="EMBL" id="JACHIO010000029">
    <property type="protein sequence ID" value="MBB5066550.1"/>
    <property type="molecule type" value="Genomic_DNA"/>
</dbReference>
<organism evidence="8 9">
    <name type="scientific">Granulicella mallensis</name>
    <dbReference type="NCBI Taxonomy" id="940614"/>
    <lineage>
        <taxon>Bacteria</taxon>
        <taxon>Pseudomonadati</taxon>
        <taxon>Acidobacteriota</taxon>
        <taxon>Terriglobia</taxon>
        <taxon>Terriglobales</taxon>
        <taxon>Acidobacteriaceae</taxon>
        <taxon>Granulicella</taxon>
    </lineage>
</organism>
<comment type="similarity">
    <text evidence="5">Belongs to the 2-oxoadipate dioxygenase/decarboxylase family.</text>
</comment>
<comment type="caution">
    <text evidence="8">The sequence shown here is derived from an EMBL/GenBank/DDBJ whole genome shotgun (WGS) entry which is preliminary data.</text>
</comment>
<proteinExistence type="inferred from homology"/>
<dbReference type="Gene3D" id="3.10.180.50">
    <property type="match status" value="1"/>
</dbReference>
<dbReference type="Proteomes" id="UP000584867">
    <property type="component" value="Unassembled WGS sequence"/>
</dbReference>
<dbReference type="AlphaFoldDB" id="A0A7W7ZUW5"/>
<sequence>MQLKTDSTLQELLDVLIGPEKAKQLSNVLVVDEELGIESGAKVSRAVIAQALNMLLFADLIERVPAARKYVQHCLAHNRTVMHDHGAVRTIAMEGMGALPAGQASITRILQPLGYSLKGLYPLERLKMTGRSYAQVEYPEAIAQFFISELHPERFSSEFQEALGRIVSSSVDPLTHKAKALLDELESSHSLSVDQAAALLPVLVSCFGRQHGNISLADYAVLLNESAEAAWISTEGNVFNHVTDRVEDVDALADEQKALGQPMKATVEKSQSGRVRQTAFHAAQVSRPFLAEDGSVVEKEVPGSFLEFITRLSLPDEIDGKKVLDLGFDSSNAQAIFKMTANTKI</sequence>
<dbReference type="InterPro" id="IPR009770">
    <property type="entry name" value="HGLS"/>
</dbReference>
<dbReference type="Pfam" id="PF07063">
    <property type="entry name" value="HGLS"/>
    <property type="match status" value="1"/>
</dbReference>
<dbReference type="PANTHER" id="PTHR31136">
    <property type="entry name" value="DUF1338 DOMAIN-CONTAINING PROTEIN"/>
    <property type="match status" value="1"/>
</dbReference>
<dbReference type="RefSeq" id="WP_184260321.1">
    <property type="nucleotide sequence ID" value="NZ_JACHIO010000029.1"/>
</dbReference>
<evidence type="ECO:0000256" key="5">
    <source>
        <dbReference type="ARBA" id="ARBA00035013"/>
    </source>
</evidence>
<keyword evidence="2" id="KW-0223">Dioxygenase</keyword>
<evidence type="ECO:0000256" key="6">
    <source>
        <dbReference type="ARBA" id="ARBA00035023"/>
    </source>
</evidence>
<dbReference type="CDD" id="cd16349">
    <property type="entry name" value="VOC_like"/>
    <property type="match status" value="1"/>
</dbReference>
<reference evidence="8 9" key="1">
    <citation type="submission" date="2020-08" db="EMBL/GenBank/DDBJ databases">
        <title>Genomic Encyclopedia of Type Strains, Phase IV (KMG-V): Genome sequencing to study the core and pangenomes of soil and plant-associated prokaryotes.</title>
        <authorList>
            <person name="Whitman W."/>
        </authorList>
    </citation>
    <scope>NUCLEOTIDE SEQUENCE [LARGE SCALE GENOMIC DNA]</scope>
    <source>
        <strain evidence="8 9">X5P3</strain>
    </source>
</reference>
<evidence type="ECO:0000256" key="4">
    <source>
        <dbReference type="ARBA" id="ARBA00023004"/>
    </source>
</evidence>
<keyword evidence="3" id="KW-0560">Oxidoreductase</keyword>
<dbReference type="GO" id="GO:0051213">
    <property type="term" value="F:dioxygenase activity"/>
    <property type="evidence" value="ECO:0007669"/>
    <property type="project" value="UniProtKB-KW"/>
</dbReference>
<evidence type="ECO:0000313" key="9">
    <source>
        <dbReference type="Proteomes" id="UP000584867"/>
    </source>
</evidence>
<dbReference type="PANTHER" id="PTHR31136:SF5">
    <property type="entry name" value="2-OXOADIPATE DIOXYGENASE_DECARBOXYLASE, CHLOROPLASTIC"/>
    <property type="match status" value="1"/>
</dbReference>
<accession>A0A7W7ZUW5</accession>